<dbReference type="Proteomes" id="UP001198200">
    <property type="component" value="Unassembled WGS sequence"/>
</dbReference>
<keyword evidence="1" id="KW-1133">Transmembrane helix</keyword>
<dbReference type="GO" id="GO:0003677">
    <property type="term" value="F:DNA binding"/>
    <property type="evidence" value="ECO:0007669"/>
    <property type="project" value="InterPro"/>
</dbReference>
<dbReference type="InterPro" id="IPR007560">
    <property type="entry name" value="Restrct_endonuc_IV_Mrr"/>
</dbReference>
<keyword evidence="1" id="KW-0812">Transmembrane</keyword>
<feature type="transmembrane region" description="Helical" evidence="1">
    <location>
        <begin position="6"/>
        <end position="28"/>
    </location>
</feature>
<evidence type="ECO:0000313" key="3">
    <source>
        <dbReference type="EMBL" id="MCC2220322.1"/>
    </source>
</evidence>
<dbReference type="AlphaFoldDB" id="A0AAE3E2T9"/>
<dbReference type="RefSeq" id="WP_308730962.1">
    <property type="nucleotide sequence ID" value="NZ_JAJEQN010000003.1"/>
</dbReference>
<dbReference type="Pfam" id="PF04471">
    <property type="entry name" value="Mrr_cat"/>
    <property type="match status" value="1"/>
</dbReference>
<reference evidence="3 4" key="1">
    <citation type="submission" date="2021-10" db="EMBL/GenBank/DDBJ databases">
        <title>Anaerobic single-cell dispensing facilitates the cultivation of human gut bacteria.</title>
        <authorList>
            <person name="Afrizal A."/>
        </authorList>
    </citation>
    <scope>NUCLEOTIDE SEQUENCE [LARGE SCALE GENOMIC DNA]</scope>
    <source>
        <strain evidence="3 4">CLA-AA-H224</strain>
    </source>
</reference>
<keyword evidence="4" id="KW-1185">Reference proteome</keyword>
<gene>
    <name evidence="3" type="ORF">LKD48_01495</name>
</gene>
<feature type="domain" description="Restriction endonuclease type IV Mrr" evidence="2">
    <location>
        <begin position="40"/>
        <end position="146"/>
    </location>
</feature>
<keyword evidence="3" id="KW-0255">Endonuclease</keyword>
<dbReference type="EMBL" id="JAJEQN010000003">
    <property type="protein sequence ID" value="MCC2220322.1"/>
    <property type="molecule type" value="Genomic_DNA"/>
</dbReference>
<evidence type="ECO:0000256" key="1">
    <source>
        <dbReference type="SAM" id="Phobius"/>
    </source>
</evidence>
<proteinExistence type="predicted"/>
<comment type="caution">
    <text evidence="3">The sequence shown here is derived from an EMBL/GenBank/DDBJ whole genome shotgun (WGS) entry which is preliminary data.</text>
</comment>
<evidence type="ECO:0000259" key="2">
    <source>
        <dbReference type="Pfam" id="PF04471"/>
    </source>
</evidence>
<dbReference type="InterPro" id="IPR011856">
    <property type="entry name" value="tRNA_endonuc-like_dom_sf"/>
</dbReference>
<evidence type="ECO:0000313" key="4">
    <source>
        <dbReference type="Proteomes" id="UP001198200"/>
    </source>
</evidence>
<dbReference type="GO" id="GO:0009307">
    <property type="term" value="P:DNA restriction-modification system"/>
    <property type="evidence" value="ECO:0007669"/>
    <property type="project" value="InterPro"/>
</dbReference>
<name>A0AAE3E2T9_9FIRM</name>
<dbReference type="InterPro" id="IPR052906">
    <property type="entry name" value="Type_IV_Methyl-Rstrct_Enzyme"/>
</dbReference>
<keyword evidence="3" id="KW-0540">Nuclease</keyword>
<dbReference type="GO" id="GO:0015666">
    <property type="term" value="F:restriction endodeoxyribonuclease activity"/>
    <property type="evidence" value="ECO:0007669"/>
    <property type="project" value="TreeGrafter"/>
</dbReference>
<protein>
    <submittedName>
        <fullName evidence="3">Restriction endonuclease</fullName>
    </submittedName>
</protein>
<keyword evidence="1" id="KW-0472">Membrane</keyword>
<keyword evidence="3" id="KW-0378">Hydrolase</keyword>
<accession>A0AAE3E2T9</accession>
<dbReference type="InterPro" id="IPR011335">
    <property type="entry name" value="Restrct_endonuc-II-like"/>
</dbReference>
<sequence length="147" mass="16911">MDRIKIEYIYLAAIIAAFVAVLIIGFFLRWKFRKYQPVQDGLEFEVLCTQILTAKGYENVELTPTTGDYGVDIFAEKDGVRWAFQCKYYTNPVGVRAVQEIYSGRDFYHCMVGVVMTNSRFTKNAVTLANELNILLWDGNMLDKLLL</sequence>
<organism evidence="3 4">
    <name type="scientific">Anthropogastromicrobium aceti</name>
    <dbReference type="NCBI Taxonomy" id="2981768"/>
    <lineage>
        <taxon>Bacteria</taxon>
        <taxon>Bacillati</taxon>
        <taxon>Bacillota</taxon>
        <taxon>Clostridia</taxon>
        <taxon>Lachnospirales</taxon>
        <taxon>Lachnospiraceae</taxon>
        <taxon>Anthropogastromicrobium</taxon>
    </lineage>
</organism>
<dbReference type="PANTHER" id="PTHR30015:SF6">
    <property type="entry name" value="SLL1429 PROTEIN"/>
    <property type="match status" value="1"/>
</dbReference>
<dbReference type="Gene3D" id="3.40.1350.10">
    <property type="match status" value="1"/>
</dbReference>
<dbReference type="PANTHER" id="PTHR30015">
    <property type="entry name" value="MRR RESTRICTION SYSTEM PROTEIN"/>
    <property type="match status" value="1"/>
</dbReference>
<dbReference type="SUPFAM" id="SSF52980">
    <property type="entry name" value="Restriction endonuclease-like"/>
    <property type="match status" value="1"/>
</dbReference>